<proteinExistence type="predicted"/>
<name>A0A1D7VLG5_9ACTN</name>
<dbReference type="GO" id="GO:0003677">
    <property type="term" value="F:DNA binding"/>
    <property type="evidence" value="ECO:0007669"/>
    <property type="project" value="UniProtKB-KW"/>
</dbReference>
<protein>
    <submittedName>
        <fullName evidence="5">HxlR family transcriptional regulator</fullName>
    </submittedName>
</protein>
<dbReference type="Gene3D" id="1.10.10.10">
    <property type="entry name" value="Winged helix-like DNA-binding domain superfamily/Winged helix DNA-binding domain"/>
    <property type="match status" value="1"/>
</dbReference>
<dbReference type="SUPFAM" id="SSF46785">
    <property type="entry name" value="Winged helix' DNA-binding domain"/>
    <property type="match status" value="1"/>
</dbReference>
<dbReference type="Proteomes" id="UP000094094">
    <property type="component" value="Chromosome"/>
</dbReference>
<dbReference type="OrthoDB" id="8904061at2"/>
<keyword evidence="2" id="KW-0238">DNA-binding</keyword>
<dbReference type="PANTHER" id="PTHR33204:SF37">
    <property type="entry name" value="HTH-TYPE TRANSCRIPTIONAL REGULATOR YODB"/>
    <property type="match status" value="1"/>
</dbReference>
<evidence type="ECO:0000259" key="4">
    <source>
        <dbReference type="PROSITE" id="PS51118"/>
    </source>
</evidence>
<evidence type="ECO:0000256" key="3">
    <source>
        <dbReference type="ARBA" id="ARBA00023163"/>
    </source>
</evidence>
<keyword evidence="6" id="KW-1185">Reference proteome</keyword>
<reference evidence="5 6" key="1">
    <citation type="submission" date="2016-09" db="EMBL/GenBank/DDBJ databases">
        <title>Complete genome sequencing of Streptomyces lydicus 103 and metabolic pathways analysis of antibiotic biosynthesis.</title>
        <authorList>
            <person name="Jia N."/>
            <person name="Ding M.-Z."/>
            <person name="Gao F."/>
            <person name="Yuan Y.-J."/>
        </authorList>
    </citation>
    <scope>NUCLEOTIDE SEQUENCE [LARGE SCALE GENOMIC DNA]</scope>
    <source>
        <strain evidence="5 6">103</strain>
    </source>
</reference>
<dbReference type="PROSITE" id="PS51118">
    <property type="entry name" value="HTH_HXLR"/>
    <property type="match status" value="1"/>
</dbReference>
<dbReference type="AlphaFoldDB" id="A0A1D7VLG5"/>
<evidence type="ECO:0000313" key="5">
    <source>
        <dbReference type="EMBL" id="AOP47572.1"/>
    </source>
</evidence>
<evidence type="ECO:0000256" key="2">
    <source>
        <dbReference type="ARBA" id="ARBA00023125"/>
    </source>
</evidence>
<evidence type="ECO:0000256" key="1">
    <source>
        <dbReference type="ARBA" id="ARBA00023015"/>
    </source>
</evidence>
<dbReference type="PANTHER" id="PTHR33204">
    <property type="entry name" value="TRANSCRIPTIONAL REGULATOR, MARR FAMILY"/>
    <property type="match status" value="1"/>
</dbReference>
<dbReference type="Pfam" id="PF01638">
    <property type="entry name" value="HxlR"/>
    <property type="match status" value="1"/>
</dbReference>
<feature type="domain" description="HTH hxlR-type" evidence="4">
    <location>
        <begin position="19"/>
        <end position="111"/>
    </location>
</feature>
<sequence length="122" mass="13876">MMATTPAPRRPVRGSSTRRPLMAALDLFGRRWTLRILWELRDGSLGFRPLQQRCDGMSSSVLHQRLTELRESRLVRRDAGDGYRLTPLGEGACEELRGLHRWAEDWAAELDRTPPDRPGPAA</sequence>
<dbReference type="KEGG" id="slc:SL103_16055"/>
<accession>A0A1D7VLG5</accession>
<dbReference type="InterPro" id="IPR036388">
    <property type="entry name" value="WH-like_DNA-bd_sf"/>
</dbReference>
<dbReference type="EMBL" id="CP017157">
    <property type="protein sequence ID" value="AOP47572.1"/>
    <property type="molecule type" value="Genomic_DNA"/>
</dbReference>
<keyword evidence="3" id="KW-0804">Transcription</keyword>
<evidence type="ECO:0000313" key="6">
    <source>
        <dbReference type="Proteomes" id="UP000094094"/>
    </source>
</evidence>
<organism evidence="5 6">
    <name type="scientific">Streptomyces lydicus</name>
    <dbReference type="NCBI Taxonomy" id="47763"/>
    <lineage>
        <taxon>Bacteria</taxon>
        <taxon>Bacillati</taxon>
        <taxon>Actinomycetota</taxon>
        <taxon>Actinomycetes</taxon>
        <taxon>Kitasatosporales</taxon>
        <taxon>Streptomycetaceae</taxon>
        <taxon>Streptomyces</taxon>
    </lineage>
</organism>
<dbReference type="InterPro" id="IPR036390">
    <property type="entry name" value="WH_DNA-bd_sf"/>
</dbReference>
<dbReference type="InterPro" id="IPR002577">
    <property type="entry name" value="HTH_HxlR"/>
</dbReference>
<keyword evidence="1" id="KW-0805">Transcription regulation</keyword>
<gene>
    <name evidence="5" type="ORF">SL103_16055</name>
</gene>